<evidence type="ECO:0000256" key="5">
    <source>
        <dbReference type="ARBA" id="ARBA00023136"/>
    </source>
</evidence>
<feature type="region of interest" description="Disordered" evidence="6">
    <location>
        <begin position="21"/>
        <end position="53"/>
    </location>
</feature>
<dbReference type="EMBL" id="CACRXK020018202">
    <property type="protein sequence ID" value="CAB4032188.1"/>
    <property type="molecule type" value="Genomic_DNA"/>
</dbReference>
<evidence type="ECO:0000256" key="7">
    <source>
        <dbReference type="SAM" id="Phobius"/>
    </source>
</evidence>
<proteinExistence type="inferred from homology"/>
<evidence type="ECO:0000256" key="2">
    <source>
        <dbReference type="ARBA" id="ARBA00006165"/>
    </source>
</evidence>
<dbReference type="InterPro" id="IPR052502">
    <property type="entry name" value="FAM241_domain"/>
</dbReference>
<evidence type="ECO:0000313" key="10">
    <source>
        <dbReference type="EMBL" id="CAB4032188.1"/>
    </source>
</evidence>
<comment type="subcellular location">
    <subcellularLocation>
        <location evidence="1">Membrane</location>
        <topology evidence="1">Single-pass membrane protein</topology>
    </subcellularLocation>
</comment>
<sequence length="125" mass="13523">MVTIINGEIVPDNDPRAKAYRERRSNTNRGQTNARTSNENGPRIQDGGQNNANSPFTEMNNYLIRVGIPRFTLAGNVVEPVILIAALVALILFGLPGLVLMAIVYFVFSSAGLGNPGPNQRQGVM</sequence>
<evidence type="ECO:0000256" key="3">
    <source>
        <dbReference type="ARBA" id="ARBA00022692"/>
    </source>
</evidence>
<dbReference type="AlphaFoldDB" id="A0A6S7GDS1"/>
<feature type="transmembrane region" description="Helical" evidence="7">
    <location>
        <begin position="81"/>
        <end position="108"/>
    </location>
</feature>
<dbReference type="InterPro" id="IPR027953">
    <property type="entry name" value="DUF4605"/>
</dbReference>
<evidence type="ECO:0000256" key="4">
    <source>
        <dbReference type="ARBA" id="ARBA00022989"/>
    </source>
</evidence>
<dbReference type="PANTHER" id="PTHR33690:SF3">
    <property type="entry name" value="UBIQUITIN-LIKE DOMAIN-CONTAINING PROTEIN"/>
    <property type="match status" value="1"/>
</dbReference>
<organism evidence="9 11">
    <name type="scientific">Paramuricea clavata</name>
    <name type="common">Red gorgonian</name>
    <name type="synonym">Violescent sea-whip</name>
    <dbReference type="NCBI Taxonomy" id="317549"/>
    <lineage>
        <taxon>Eukaryota</taxon>
        <taxon>Metazoa</taxon>
        <taxon>Cnidaria</taxon>
        <taxon>Anthozoa</taxon>
        <taxon>Octocorallia</taxon>
        <taxon>Malacalcyonacea</taxon>
        <taxon>Plexauridae</taxon>
        <taxon>Paramuricea</taxon>
    </lineage>
</organism>
<keyword evidence="5 7" id="KW-0472">Membrane</keyword>
<evidence type="ECO:0000256" key="6">
    <source>
        <dbReference type="SAM" id="MobiDB-lite"/>
    </source>
</evidence>
<comment type="caution">
    <text evidence="9">The sequence shown here is derived from an EMBL/GenBank/DDBJ whole genome shotgun (WGS) entry which is preliminary data.</text>
</comment>
<keyword evidence="3 7" id="KW-0812">Transmembrane</keyword>
<evidence type="ECO:0000259" key="8">
    <source>
        <dbReference type="Pfam" id="PF15378"/>
    </source>
</evidence>
<gene>
    <name evidence="9" type="ORF">PACLA_8A061957</name>
    <name evidence="10" type="ORF">PACLA_8A071822</name>
</gene>
<name>A0A6S7GDS1_PARCT</name>
<protein>
    <recommendedName>
        <fullName evidence="8">DUF4605 domain-containing protein</fullName>
    </recommendedName>
</protein>
<accession>A0A6S7GDS1</accession>
<keyword evidence="4 7" id="KW-1133">Transmembrane helix</keyword>
<dbReference type="GO" id="GO:0016020">
    <property type="term" value="C:membrane"/>
    <property type="evidence" value="ECO:0007669"/>
    <property type="project" value="UniProtKB-SubCell"/>
</dbReference>
<evidence type="ECO:0000256" key="1">
    <source>
        <dbReference type="ARBA" id="ARBA00004167"/>
    </source>
</evidence>
<reference evidence="9" key="1">
    <citation type="submission" date="2020-04" db="EMBL/GenBank/DDBJ databases">
        <authorList>
            <person name="Alioto T."/>
            <person name="Alioto T."/>
            <person name="Gomez Garrido J."/>
        </authorList>
    </citation>
    <scope>NUCLEOTIDE SEQUENCE</scope>
    <source>
        <strain evidence="9">A484AB</strain>
    </source>
</reference>
<feature type="domain" description="DUF4605" evidence="8">
    <location>
        <begin position="54"/>
        <end position="109"/>
    </location>
</feature>
<dbReference type="PANTHER" id="PTHR33690">
    <property type="entry name" value="DUF4605 DOMAIN-CONTAINING PROTEIN"/>
    <property type="match status" value="1"/>
</dbReference>
<dbReference type="EMBL" id="CACRXK020001180">
    <property type="protein sequence ID" value="CAB3987479.1"/>
    <property type="molecule type" value="Genomic_DNA"/>
</dbReference>
<feature type="compositionally biased region" description="Polar residues" evidence="6">
    <location>
        <begin position="27"/>
        <end position="40"/>
    </location>
</feature>
<evidence type="ECO:0000313" key="11">
    <source>
        <dbReference type="Proteomes" id="UP001152795"/>
    </source>
</evidence>
<evidence type="ECO:0000313" key="9">
    <source>
        <dbReference type="EMBL" id="CAB3987479.1"/>
    </source>
</evidence>
<dbReference type="OrthoDB" id="10060343at2759"/>
<dbReference type="Pfam" id="PF15378">
    <property type="entry name" value="DUF4605"/>
    <property type="match status" value="1"/>
</dbReference>
<comment type="similarity">
    <text evidence="2">Belongs to the FAM241 family.</text>
</comment>
<keyword evidence="11" id="KW-1185">Reference proteome</keyword>
<dbReference type="Proteomes" id="UP001152795">
    <property type="component" value="Unassembled WGS sequence"/>
</dbReference>